<proteinExistence type="predicted"/>
<evidence type="ECO:0000313" key="2">
    <source>
        <dbReference type="Proteomes" id="UP000294335"/>
    </source>
</evidence>
<evidence type="ECO:0000313" key="1">
    <source>
        <dbReference type="EMBL" id="SPO64002.1"/>
    </source>
</evidence>
<organism evidence="1 2">
    <name type="scientific">Pseudomonas inefficax</name>
    <dbReference type="NCBI Taxonomy" id="2078786"/>
    <lineage>
        <taxon>Bacteria</taxon>
        <taxon>Pseudomonadati</taxon>
        <taxon>Pseudomonadota</taxon>
        <taxon>Gammaproteobacteria</taxon>
        <taxon>Pseudomonadales</taxon>
        <taxon>Pseudomonadaceae</taxon>
        <taxon>Pseudomonas</taxon>
    </lineage>
</organism>
<dbReference type="EMBL" id="OPYN01000232">
    <property type="protein sequence ID" value="SPO64002.1"/>
    <property type="molecule type" value="Genomic_DNA"/>
</dbReference>
<reference evidence="1 2" key="1">
    <citation type="submission" date="2018-02" db="EMBL/GenBank/DDBJ databases">
        <authorList>
            <person name="Dubost A."/>
        </authorList>
    </citation>
    <scope>NUCLEOTIDE SEQUENCE [LARGE SCALE GENOMIC DNA]</scope>
    <source>
        <strain evidence="2">JV551A3</strain>
    </source>
</reference>
<gene>
    <name evidence="1" type="ORF">JV551A3_V1_2320010</name>
</gene>
<dbReference type="Proteomes" id="UP000294335">
    <property type="component" value="Unassembled WGS sequence"/>
</dbReference>
<accession>A0AAQ1PE65</accession>
<keyword evidence="2" id="KW-1185">Reference proteome</keyword>
<name>A0AAQ1PE65_9PSED</name>
<sequence>MDYREIRYVFCNLAIKETLTIDGAFAVASAGPFAGKPAPTGPAQASGTAPTLWERVYPRKGRHC</sequence>
<dbReference type="AlphaFoldDB" id="A0AAQ1PE65"/>
<protein>
    <submittedName>
        <fullName evidence="1">Uncharacterized protein</fullName>
    </submittedName>
</protein>
<comment type="caution">
    <text evidence="1">The sequence shown here is derived from an EMBL/GenBank/DDBJ whole genome shotgun (WGS) entry which is preliminary data.</text>
</comment>